<dbReference type="RefSeq" id="WP_104519187.1">
    <property type="nucleotide sequence ID" value="NZ_NHRY01000130.1"/>
</dbReference>
<accession>A0A2S6NHJ5</accession>
<name>A0A2S6NHJ5_RHOGL</name>
<reference evidence="1 2" key="1">
    <citation type="journal article" date="2018" name="Arch. Microbiol.">
        <title>New insights into the metabolic potential of the phototrophic purple bacterium Rhodopila globiformis DSM 161(T) from its draft genome sequence and evidence for a vanadium-dependent nitrogenase.</title>
        <authorList>
            <person name="Imhoff J.F."/>
            <person name="Rahn T."/>
            <person name="Kunzel S."/>
            <person name="Neulinger S.C."/>
        </authorList>
    </citation>
    <scope>NUCLEOTIDE SEQUENCE [LARGE SCALE GENOMIC DNA]</scope>
    <source>
        <strain evidence="1 2">DSM 161</strain>
    </source>
</reference>
<evidence type="ECO:0000313" key="2">
    <source>
        <dbReference type="Proteomes" id="UP000239724"/>
    </source>
</evidence>
<keyword evidence="2" id="KW-1185">Reference proteome</keyword>
<proteinExistence type="predicted"/>
<comment type="caution">
    <text evidence="1">The sequence shown here is derived from an EMBL/GenBank/DDBJ whole genome shotgun (WGS) entry which is preliminary data.</text>
</comment>
<dbReference type="Proteomes" id="UP000239724">
    <property type="component" value="Unassembled WGS sequence"/>
</dbReference>
<dbReference type="AlphaFoldDB" id="A0A2S6NHJ5"/>
<gene>
    <name evidence="1" type="ORF">CCS01_12505</name>
</gene>
<dbReference type="OrthoDB" id="9147605at2"/>
<organism evidence="1 2">
    <name type="scientific">Rhodopila globiformis</name>
    <name type="common">Rhodopseudomonas globiformis</name>
    <dbReference type="NCBI Taxonomy" id="1071"/>
    <lineage>
        <taxon>Bacteria</taxon>
        <taxon>Pseudomonadati</taxon>
        <taxon>Pseudomonadota</taxon>
        <taxon>Alphaproteobacteria</taxon>
        <taxon>Acetobacterales</taxon>
        <taxon>Acetobacteraceae</taxon>
        <taxon>Rhodopila</taxon>
    </lineage>
</organism>
<dbReference type="EMBL" id="NHRY01000130">
    <property type="protein sequence ID" value="PPQ34077.1"/>
    <property type="molecule type" value="Genomic_DNA"/>
</dbReference>
<evidence type="ECO:0000313" key="1">
    <source>
        <dbReference type="EMBL" id="PPQ34077.1"/>
    </source>
</evidence>
<protein>
    <submittedName>
        <fullName evidence="1">Uncharacterized protein</fullName>
    </submittedName>
</protein>
<sequence length="637" mass="70348">MTRSALERPDASWKRFVVEHGHRASAHDLAFILQRPVEEISRLRATGACSKGAGRKNFMALFQLWHGREPEESDWPPPRKVRCGEYEWQAPELALLASLVGRLGKTEIAQTLTAHLQLLTNDPAACRSAGAVQNAISRIGMQSADVVGGITTADAGKEIGSLAIVNQAIHKGDLRPMRVGRRWVIPHDAWTAWKGRRVFPPDGYVPLATLKKQLSIRSDKLSEFARMGHVPTAIRCNPYGTGLPSTQFGTWYIAPEVASGLIADRHAGQPMPWHGKPIGDNLRVTYRLWQSRQHPARCRTCTDIWGQRGAPKTFEDYAERYPPLAHGAKRHLTLPWNPGLLVAEVAQKAGCSVAQVRRAIENGTLSATTQGRTTFVTRTDATRWISRGTPAGDTQKSWISLETAQQRYLFTSRDLKGFMASGALKSKTGTHGAMRGIVYVSKAQCAKLREEIGFTEQEAARRAKITVAQLQDALRGVDWRGTGAIPLATVQAVIKRLHASPGYSIAEAARAIGKDAAWVEDRIRDGTVRPLRTRHAPGRLYLSEPMIQRLRTEVIAPRAQTVPQVGWLRLGGAALEAGVTAATIIKWATAGELERTRGPNGWRYAHDAVRTRAQAYWQTSRFHRATPPVWLRSATVT</sequence>